<feature type="signal peptide" evidence="1">
    <location>
        <begin position="1"/>
        <end position="24"/>
    </location>
</feature>
<protein>
    <recommendedName>
        <fullName evidence="4">Glycine zipper 2TM domain-containing protein</fullName>
    </recommendedName>
</protein>
<feature type="chain" id="PRO_5032369553" description="Glycine zipper 2TM domain-containing protein" evidence="1">
    <location>
        <begin position="25"/>
        <end position="81"/>
    </location>
</feature>
<proteinExistence type="predicted"/>
<evidence type="ECO:0008006" key="4">
    <source>
        <dbReference type="Google" id="ProtNLM"/>
    </source>
</evidence>
<evidence type="ECO:0000313" key="2">
    <source>
        <dbReference type="EMBL" id="MBB5199888.1"/>
    </source>
</evidence>
<accession>A0A840RSA2</accession>
<dbReference type="RefSeq" id="WP_168056249.1">
    <property type="nucleotide sequence ID" value="NZ_JAAOZT010000009.1"/>
</dbReference>
<keyword evidence="1" id="KW-0732">Signal</keyword>
<name>A0A840RSA2_9BURK</name>
<evidence type="ECO:0000256" key="1">
    <source>
        <dbReference type="SAM" id="SignalP"/>
    </source>
</evidence>
<dbReference type="Proteomes" id="UP000571084">
    <property type="component" value="Unassembled WGS sequence"/>
</dbReference>
<gene>
    <name evidence="2" type="ORF">HNR39_001720</name>
</gene>
<comment type="caution">
    <text evidence="2">The sequence shown here is derived from an EMBL/GenBank/DDBJ whole genome shotgun (WGS) entry which is preliminary data.</text>
</comment>
<dbReference type="EMBL" id="JACHHQ010000003">
    <property type="protein sequence ID" value="MBB5199888.1"/>
    <property type="molecule type" value="Genomic_DNA"/>
</dbReference>
<dbReference type="AlphaFoldDB" id="A0A840RSA2"/>
<keyword evidence="3" id="KW-1185">Reference proteome</keyword>
<reference evidence="2 3" key="1">
    <citation type="submission" date="2020-08" db="EMBL/GenBank/DDBJ databases">
        <title>Genomic Encyclopedia of Type Strains, Phase IV (KMG-IV): sequencing the most valuable type-strain genomes for metagenomic binning, comparative biology and taxonomic classification.</title>
        <authorList>
            <person name="Goeker M."/>
        </authorList>
    </citation>
    <scope>NUCLEOTIDE SEQUENCE [LARGE SCALE GENOMIC DNA]</scope>
    <source>
        <strain evidence="2 3">DSM 23240</strain>
    </source>
</reference>
<evidence type="ECO:0000313" key="3">
    <source>
        <dbReference type="Proteomes" id="UP000571084"/>
    </source>
</evidence>
<organism evidence="2 3">
    <name type="scientific">Glaciimonas immobilis</name>
    <dbReference type="NCBI Taxonomy" id="728004"/>
    <lineage>
        <taxon>Bacteria</taxon>
        <taxon>Pseudomonadati</taxon>
        <taxon>Pseudomonadota</taxon>
        <taxon>Betaproteobacteria</taxon>
        <taxon>Burkholderiales</taxon>
        <taxon>Oxalobacteraceae</taxon>
        <taxon>Glaciimonas</taxon>
    </lineage>
</organism>
<sequence>MRSKLVMAMVCAIALAGTTGVVSAKGCLKGAAVGGVAGHVAGHHGLVGAAGGCVVGRHMANKKAAKQNMQTAPAAQTTTAK</sequence>